<dbReference type="GO" id="GO:0005737">
    <property type="term" value="C:cytoplasm"/>
    <property type="evidence" value="ECO:0007669"/>
    <property type="project" value="TreeGrafter"/>
</dbReference>
<dbReference type="GO" id="GO:0008486">
    <property type="term" value="F:diphosphoinositol-polyphosphate diphosphatase activity"/>
    <property type="evidence" value="ECO:0007669"/>
    <property type="project" value="TreeGrafter"/>
</dbReference>
<dbReference type="InterPro" id="IPR000086">
    <property type="entry name" value="NUDIX_hydrolase_dom"/>
</dbReference>
<dbReference type="PANTHER" id="PTHR12629">
    <property type="entry name" value="DIPHOSPHOINOSITOL POLYPHOSPHATE PHOSPHOHYDROLASE"/>
    <property type="match status" value="1"/>
</dbReference>
<dbReference type="GO" id="GO:1901907">
    <property type="term" value="P:diadenosine pentaphosphate catabolic process"/>
    <property type="evidence" value="ECO:0007669"/>
    <property type="project" value="TreeGrafter"/>
</dbReference>
<evidence type="ECO:0000256" key="2">
    <source>
        <dbReference type="ARBA" id="ARBA00022723"/>
    </source>
</evidence>
<dbReference type="PANTHER" id="PTHR12629:SF0">
    <property type="entry name" value="DIPHOSPHOINOSITOL-POLYPHOSPHATE DIPHOSPHATASE"/>
    <property type="match status" value="1"/>
</dbReference>
<dbReference type="InterPro" id="IPR015797">
    <property type="entry name" value="NUDIX_hydrolase-like_dom_sf"/>
</dbReference>
<evidence type="ECO:0000259" key="5">
    <source>
        <dbReference type="PROSITE" id="PS51462"/>
    </source>
</evidence>
<evidence type="ECO:0000256" key="4">
    <source>
        <dbReference type="ARBA" id="ARBA00022842"/>
    </source>
</evidence>
<dbReference type="Proteomes" id="UP000199379">
    <property type="component" value="Unassembled WGS sequence"/>
</dbReference>
<name>A0A1H6T599_9RHOB</name>
<dbReference type="GO" id="GO:0071543">
    <property type="term" value="P:diphosphoinositol polyphosphate metabolic process"/>
    <property type="evidence" value="ECO:0007669"/>
    <property type="project" value="TreeGrafter"/>
</dbReference>
<comment type="cofactor">
    <cofactor evidence="1">
        <name>Mg(2+)</name>
        <dbReference type="ChEBI" id="CHEBI:18420"/>
    </cofactor>
</comment>
<evidence type="ECO:0000256" key="3">
    <source>
        <dbReference type="ARBA" id="ARBA00022801"/>
    </source>
</evidence>
<dbReference type="GO" id="GO:0000298">
    <property type="term" value="F:endopolyphosphatase activity"/>
    <property type="evidence" value="ECO:0007669"/>
    <property type="project" value="TreeGrafter"/>
</dbReference>
<evidence type="ECO:0000256" key="1">
    <source>
        <dbReference type="ARBA" id="ARBA00001946"/>
    </source>
</evidence>
<dbReference type="GO" id="GO:0034431">
    <property type="term" value="F:bis(5'-adenosyl)-hexaphosphatase activity"/>
    <property type="evidence" value="ECO:0007669"/>
    <property type="project" value="TreeGrafter"/>
</dbReference>
<dbReference type="GO" id="GO:0046872">
    <property type="term" value="F:metal ion binding"/>
    <property type="evidence" value="ECO:0007669"/>
    <property type="project" value="UniProtKB-KW"/>
</dbReference>
<keyword evidence="2" id="KW-0479">Metal-binding</keyword>
<proteinExistence type="predicted"/>
<sequence length="152" mass="17553">MTETFLRTWREVVRPMVLRPRAVQVAALCTRDRRDGTEVLLITSRGSGRWILPKGWPVDGKSGPESALQEAWEEAGVKRARIRPEPVGLYFYDKILDSGTPLPVETTVYRVDVDGLVSDYPEAHERKRRWMRPHRAAELVREPHLRQLLQSI</sequence>
<dbReference type="GO" id="GO:0034432">
    <property type="term" value="F:bis(5'-adenosyl)-pentaphosphatase activity"/>
    <property type="evidence" value="ECO:0007669"/>
    <property type="project" value="TreeGrafter"/>
</dbReference>
<reference evidence="6 7" key="1">
    <citation type="submission" date="2016-10" db="EMBL/GenBank/DDBJ databases">
        <authorList>
            <person name="de Groot N.N."/>
        </authorList>
    </citation>
    <scope>NUCLEOTIDE SEQUENCE [LARGE SCALE GENOMIC DNA]</scope>
    <source>
        <strain evidence="6 7">DSM 29340</strain>
    </source>
</reference>
<accession>A0A1H6T599</accession>
<evidence type="ECO:0000313" key="7">
    <source>
        <dbReference type="Proteomes" id="UP000199379"/>
    </source>
</evidence>
<dbReference type="Pfam" id="PF00293">
    <property type="entry name" value="NUDIX"/>
    <property type="match status" value="1"/>
</dbReference>
<dbReference type="SUPFAM" id="SSF55811">
    <property type="entry name" value="Nudix"/>
    <property type="match status" value="1"/>
</dbReference>
<dbReference type="GO" id="GO:1901909">
    <property type="term" value="P:diadenosine hexaphosphate catabolic process"/>
    <property type="evidence" value="ECO:0007669"/>
    <property type="project" value="TreeGrafter"/>
</dbReference>
<dbReference type="CDD" id="cd04666">
    <property type="entry name" value="NUDIX_DIPP2_like_Nudt4"/>
    <property type="match status" value="1"/>
</dbReference>
<feature type="domain" description="Nudix hydrolase" evidence="5">
    <location>
        <begin position="18"/>
        <end position="152"/>
    </location>
</feature>
<keyword evidence="7" id="KW-1185">Reference proteome</keyword>
<dbReference type="AlphaFoldDB" id="A0A1H6T599"/>
<evidence type="ECO:0000313" key="6">
    <source>
        <dbReference type="EMBL" id="SEI71415.1"/>
    </source>
</evidence>
<dbReference type="Gene3D" id="3.90.79.10">
    <property type="entry name" value="Nucleoside Triphosphate Pyrophosphohydrolase"/>
    <property type="match status" value="1"/>
</dbReference>
<gene>
    <name evidence="6" type="ORF">SAMN05444007_102187</name>
</gene>
<dbReference type="PROSITE" id="PS51462">
    <property type="entry name" value="NUDIX"/>
    <property type="match status" value="1"/>
</dbReference>
<dbReference type="GO" id="GO:1901911">
    <property type="term" value="P:adenosine 5'-(hexahydrogen pentaphosphate) catabolic process"/>
    <property type="evidence" value="ECO:0007669"/>
    <property type="project" value="TreeGrafter"/>
</dbReference>
<keyword evidence="3" id="KW-0378">Hydrolase</keyword>
<keyword evidence="4" id="KW-0460">Magnesium</keyword>
<dbReference type="RefSeq" id="WP_092362557.1">
    <property type="nucleotide sequence ID" value="NZ_BMGV01000002.1"/>
</dbReference>
<dbReference type="OrthoDB" id="7066910at2"/>
<dbReference type="InterPro" id="IPR047198">
    <property type="entry name" value="DDP-like_NUDIX"/>
</dbReference>
<protein>
    <submittedName>
        <fullName evidence="6">8-oxo-dGTP pyrophosphatase MutT, NUDIX family</fullName>
    </submittedName>
</protein>
<dbReference type="EMBL" id="FNYD01000002">
    <property type="protein sequence ID" value="SEI71415.1"/>
    <property type="molecule type" value="Genomic_DNA"/>
</dbReference>
<dbReference type="STRING" id="1227549.SAMN05444007_102187"/>
<organism evidence="6 7">
    <name type="scientific">Cribrihabitans marinus</name>
    <dbReference type="NCBI Taxonomy" id="1227549"/>
    <lineage>
        <taxon>Bacteria</taxon>
        <taxon>Pseudomonadati</taxon>
        <taxon>Pseudomonadota</taxon>
        <taxon>Alphaproteobacteria</taxon>
        <taxon>Rhodobacterales</taxon>
        <taxon>Paracoccaceae</taxon>
        <taxon>Cribrihabitans</taxon>
    </lineage>
</organism>